<dbReference type="AlphaFoldDB" id="A0A327JRV7"/>
<dbReference type="OrthoDB" id="1778624at2"/>
<gene>
    <name evidence="2" type="ORF">CH339_07400</name>
</gene>
<comment type="similarity">
    <text evidence="1">Belongs to the LacAB/RpiB family.</text>
</comment>
<dbReference type="EMBL" id="NPEV01000011">
    <property type="protein sequence ID" value="RAI28164.1"/>
    <property type="molecule type" value="Genomic_DNA"/>
</dbReference>
<dbReference type="RefSeq" id="WP_111433704.1">
    <property type="nucleotide sequence ID" value="NZ_JACIGG010000002.1"/>
</dbReference>
<protein>
    <submittedName>
        <fullName evidence="2">Uncharacterized protein</fullName>
    </submittedName>
</protein>
<dbReference type="Pfam" id="PF02502">
    <property type="entry name" value="LacAB_rpiB"/>
    <property type="match status" value="1"/>
</dbReference>
<accession>A0A327JRV7</accession>
<evidence type="ECO:0000256" key="1">
    <source>
        <dbReference type="ARBA" id="ARBA00008754"/>
    </source>
</evidence>
<dbReference type="Proteomes" id="UP000249299">
    <property type="component" value="Unassembled WGS sequence"/>
</dbReference>
<evidence type="ECO:0000313" key="2">
    <source>
        <dbReference type="EMBL" id="RAI28164.1"/>
    </source>
</evidence>
<organism evidence="2 3">
    <name type="scientific">Rhodobium orientis</name>
    <dbReference type="NCBI Taxonomy" id="34017"/>
    <lineage>
        <taxon>Bacteria</taxon>
        <taxon>Pseudomonadati</taxon>
        <taxon>Pseudomonadota</taxon>
        <taxon>Alphaproteobacteria</taxon>
        <taxon>Hyphomicrobiales</taxon>
        <taxon>Rhodobiaceae</taxon>
        <taxon>Rhodobium</taxon>
    </lineage>
</organism>
<dbReference type="SUPFAM" id="SSF89623">
    <property type="entry name" value="Ribose/Galactose isomerase RpiB/AlsB"/>
    <property type="match status" value="1"/>
</dbReference>
<keyword evidence="3" id="KW-1185">Reference proteome</keyword>
<evidence type="ECO:0000313" key="3">
    <source>
        <dbReference type="Proteomes" id="UP000249299"/>
    </source>
</evidence>
<proteinExistence type="inferred from homology"/>
<sequence length="63" mass="6494">MAIAIRCGEVGTALKESLKLYLTEHGCEVGDFGRFDGAAVRFSNISGALSTSIAAGRHAPGRG</sequence>
<dbReference type="InterPro" id="IPR036569">
    <property type="entry name" value="RpiB_LacA_LacB_sf"/>
</dbReference>
<dbReference type="InterPro" id="IPR003500">
    <property type="entry name" value="RpiB_LacA_LacB"/>
</dbReference>
<reference evidence="2 3" key="1">
    <citation type="submission" date="2017-07" db="EMBL/GenBank/DDBJ databases">
        <title>Draft Genome Sequences of Select Purple Nonsulfur Bacteria.</title>
        <authorList>
            <person name="Lasarre B."/>
            <person name="Mckinlay J.B."/>
        </authorList>
    </citation>
    <scope>NUCLEOTIDE SEQUENCE [LARGE SCALE GENOMIC DNA]</scope>
    <source>
        <strain evidence="2 3">DSM 11290</strain>
    </source>
</reference>
<dbReference type="GO" id="GO:0016861">
    <property type="term" value="F:intramolecular oxidoreductase activity, interconverting aldoses and ketoses"/>
    <property type="evidence" value="ECO:0007669"/>
    <property type="project" value="UniProtKB-ARBA"/>
</dbReference>
<comment type="caution">
    <text evidence="2">The sequence shown here is derived from an EMBL/GenBank/DDBJ whole genome shotgun (WGS) entry which is preliminary data.</text>
</comment>
<name>A0A327JRV7_9HYPH</name>
<dbReference type="GO" id="GO:0005975">
    <property type="term" value="P:carbohydrate metabolic process"/>
    <property type="evidence" value="ECO:0007669"/>
    <property type="project" value="InterPro"/>
</dbReference>